<name>A0A7W5DZA8_9BACT</name>
<reference evidence="2 3" key="1">
    <citation type="submission" date="2020-08" db="EMBL/GenBank/DDBJ databases">
        <title>Genomic Encyclopedia of Type Strains, Phase III (KMG-III): the genomes of soil and plant-associated and newly described type strains.</title>
        <authorList>
            <person name="Whitman W."/>
        </authorList>
    </citation>
    <scope>NUCLEOTIDE SEQUENCE [LARGE SCALE GENOMIC DNA]</scope>
    <source>
        <strain evidence="2 3">CECT 8075</strain>
    </source>
</reference>
<dbReference type="EMBL" id="JACHXU010000010">
    <property type="protein sequence ID" value="MBB3207285.1"/>
    <property type="molecule type" value="Genomic_DNA"/>
</dbReference>
<dbReference type="Pfam" id="PF20420">
    <property type="entry name" value="DUF6702"/>
    <property type="match status" value="1"/>
</dbReference>
<comment type="caution">
    <text evidence="2">The sequence shown here is derived from an EMBL/GenBank/DDBJ whole genome shotgun (WGS) entry which is preliminary data.</text>
</comment>
<protein>
    <submittedName>
        <fullName evidence="2">Uncharacterized protein</fullName>
    </submittedName>
</protein>
<dbReference type="RefSeq" id="WP_184305656.1">
    <property type="nucleotide sequence ID" value="NZ_JACHXU010000010.1"/>
</dbReference>
<proteinExistence type="predicted"/>
<dbReference type="AlphaFoldDB" id="A0A7W5DZA8"/>
<evidence type="ECO:0000256" key="1">
    <source>
        <dbReference type="SAM" id="MobiDB-lite"/>
    </source>
</evidence>
<accession>A0A7W5DZA8</accession>
<gene>
    <name evidence="2" type="ORF">FHS27_003106</name>
</gene>
<keyword evidence="3" id="KW-1185">Reference proteome</keyword>
<evidence type="ECO:0000313" key="2">
    <source>
        <dbReference type="EMBL" id="MBB3207285.1"/>
    </source>
</evidence>
<organism evidence="2 3">
    <name type="scientific">Aporhodopirellula rubra</name>
    <dbReference type="NCBI Taxonomy" id="980271"/>
    <lineage>
        <taxon>Bacteria</taxon>
        <taxon>Pseudomonadati</taxon>
        <taxon>Planctomycetota</taxon>
        <taxon>Planctomycetia</taxon>
        <taxon>Pirellulales</taxon>
        <taxon>Pirellulaceae</taxon>
        <taxon>Aporhodopirellula</taxon>
    </lineage>
</organism>
<dbReference type="InterPro" id="IPR046525">
    <property type="entry name" value="DUF6702"/>
</dbReference>
<evidence type="ECO:0000313" key="3">
    <source>
        <dbReference type="Proteomes" id="UP000536179"/>
    </source>
</evidence>
<dbReference type="Proteomes" id="UP000536179">
    <property type="component" value="Unassembled WGS sequence"/>
</dbReference>
<sequence length="191" mass="21008">MLLHPAAESLAEIQWNGETGTVEVALRLRITDEQQLLRTVSSRETDSLLGDEEALESAALSVIRRRIGFGNLRDMKTPKTPAPVADQYHWVGRRGEGGHAWWFFEVAMPEGRPTHLRCTLFEKPSSEPQNRGASSHDHLHAAPISTFLVLPDSQPETRTPAAGDESSKGPKSLTVTPDRPISAIQWSVPAS</sequence>
<feature type="region of interest" description="Disordered" evidence="1">
    <location>
        <begin position="148"/>
        <end position="191"/>
    </location>
</feature>